<comment type="caution">
    <text evidence="11">The sequence shown here is derived from an EMBL/GenBank/DDBJ whole genome shotgun (WGS) entry which is preliminary data.</text>
</comment>
<keyword evidence="3 9" id="KW-0813">Transport</keyword>
<comment type="similarity">
    <text evidence="2 9">Belongs to the membrane fusion protein (MFP) (TC 8.A.1) family.</text>
</comment>
<name>A0A1B9NYY1_ALILO</name>
<dbReference type="EMBL" id="MAJU01000009">
    <property type="protein sequence ID" value="OCH21214.1"/>
    <property type="molecule type" value="Genomic_DNA"/>
</dbReference>
<feature type="domain" description="AprE-like beta-barrel" evidence="10">
    <location>
        <begin position="331"/>
        <end position="419"/>
    </location>
</feature>
<keyword evidence="5 9" id="KW-0997">Cell inner membrane</keyword>
<dbReference type="OrthoDB" id="9775513at2"/>
<keyword evidence="4 9" id="KW-1003">Cell membrane</keyword>
<dbReference type="PANTHER" id="PTHR30386">
    <property type="entry name" value="MEMBRANE FUSION SUBUNIT OF EMRAB-TOLC MULTIDRUG EFFLUX PUMP"/>
    <property type="match status" value="1"/>
</dbReference>
<dbReference type="NCBIfam" id="TIGR01843">
    <property type="entry name" value="type_I_hlyD"/>
    <property type="match status" value="1"/>
</dbReference>
<proteinExistence type="inferred from homology"/>
<evidence type="ECO:0000313" key="12">
    <source>
        <dbReference type="Proteomes" id="UP000093523"/>
    </source>
</evidence>
<dbReference type="PANTHER" id="PTHR30386:SF26">
    <property type="entry name" value="TRANSPORT PROTEIN COMB"/>
    <property type="match status" value="1"/>
</dbReference>
<organism evidence="11 12">
    <name type="scientific">Aliivibrio logei</name>
    <name type="common">Vibrio logei</name>
    <dbReference type="NCBI Taxonomy" id="688"/>
    <lineage>
        <taxon>Bacteria</taxon>
        <taxon>Pseudomonadati</taxon>
        <taxon>Pseudomonadota</taxon>
        <taxon>Gammaproteobacteria</taxon>
        <taxon>Vibrionales</taxon>
        <taxon>Vibrionaceae</taxon>
        <taxon>Aliivibrio</taxon>
    </lineage>
</organism>
<evidence type="ECO:0000256" key="2">
    <source>
        <dbReference type="ARBA" id="ARBA00009477"/>
    </source>
</evidence>
<keyword evidence="6 9" id="KW-0812">Transmembrane</keyword>
<reference evidence="11 12" key="1">
    <citation type="submission" date="2016-06" db="EMBL/GenBank/DDBJ databases">
        <authorList>
            <person name="Kjaerup R.B."/>
            <person name="Dalgaard T.S."/>
            <person name="Juul-Madsen H.R."/>
        </authorList>
    </citation>
    <scope>NUCLEOTIDE SEQUENCE [LARGE SCALE GENOMIC DNA]</scope>
    <source>
        <strain evidence="11 12">1S159</strain>
    </source>
</reference>
<dbReference type="AlphaFoldDB" id="A0A1B9NYY1"/>
<dbReference type="PRINTS" id="PR01490">
    <property type="entry name" value="RTXTOXIND"/>
</dbReference>
<dbReference type="Pfam" id="PF26002">
    <property type="entry name" value="Beta-barrel_AprE"/>
    <property type="match status" value="1"/>
</dbReference>
<sequence>MSNLDKIIERSINNTHIERFNHTEDGEKKVSTHKIFIVIVVFALFLLVWSSQASIDITVSTRGEALLDSDVEKVQHLEGGILNEVYVSPGDLVFKGQKIALLTSKDRVSELSSTQYEITGLQIEQQKYNALISNSTPNFTAYINFPELVETHSLSWEEESNRNRSSDELILHDIKHKQSLIASMQRRVKSSNSQLGLIKQQLKIKQQLFDEEMASYVDVLNMKVQHMNMVREIENLREGILNEEFQLVRLEKLLDDTQKTRSTDYYAKLTEVNKQLKIKLTQLPTISDKVDRLLVFSPVDGTVDKVNYNYLSAIISPGDSIADITPLKNTLHAEVKIPRKDVGFIEKGQEVKLKFDAYNFAKYGVITGSISSISRSSYEEKEEEYYLAKIDITQNYLERNGIKYHISPYMEFTADIKTGNRKIIDYALKPVMAALDESFDER</sequence>
<dbReference type="Gene3D" id="2.40.30.170">
    <property type="match status" value="1"/>
</dbReference>
<dbReference type="InterPro" id="IPR050739">
    <property type="entry name" value="MFP"/>
</dbReference>
<feature type="transmembrane region" description="Helical" evidence="9">
    <location>
        <begin position="35"/>
        <end position="52"/>
    </location>
</feature>
<evidence type="ECO:0000256" key="5">
    <source>
        <dbReference type="ARBA" id="ARBA00022519"/>
    </source>
</evidence>
<comment type="subcellular location">
    <subcellularLocation>
        <location evidence="1 9">Cell inner membrane</location>
        <topology evidence="1 9">Single-pass membrane protein</topology>
    </subcellularLocation>
</comment>
<dbReference type="InterPro" id="IPR058982">
    <property type="entry name" value="Beta-barrel_AprE"/>
</dbReference>
<dbReference type="Proteomes" id="UP000093523">
    <property type="component" value="Unassembled WGS sequence"/>
</dbReference>
<evidence type="ECO:0000256" key="1">
    <source>
        <dbReference type="ARBA" id="ARBA00004377"/>
    </source>
</evidence>
<keyword evidence="8 9" id="KW-0472">Membrane</keyword>
<dbReference type="RefSeq" id="WP_065611044.1">
    <property type="nucleotide sequence ID" value="NZ_CAWMPN010000009.1"/>
</dbReference>
<dbReference type="GO" id="GO:0005886">
    <property type="term" value="C:plasma membrane"/>
    <property type="evidence" value="ECO:0007669"/>
    <property type="project" value="UniProtKB-SubCell"/>
</dbReference>
<gene>
    <name evidence="11" type="ORF">A6E04_11765</name>
</gene>
<evidence type="ECO:0000256" key="4">
    <source>
        <dbReference type="ARBA" id="ARBA00022475"/>
    </source>
</evidence>
<evidence type="ECO:0000256" key="9">
    <source>
        <dbReference type="RuleBase" id="RU365093"/>
    </source>
</evidence>
<dbReference type="STRING" id="688.A6E04_11765"/>
<evidence type="ECO:0000256" key="7">
    <source>
        <dbReference type="ARBA" id="ARBA00022989"/>
    </source>
</evidence>
<keyword evidence="7 9" id="KW-1133">Transmembrane helix</keyword>
<evidence type="ECO:0000256" key="3">
    <source>
        <dbReference type="ARBA" id="ARBA00022448"/>
    </source>
</evidence>
<protein>
    <recommendedName>
        <fullName evidence="9">Membrane fusion protein (MFP) family protein</fullName>
    </recommendedName>
</protein>
<evidence type="ECO:0000256" key="6">
    <source>
        <dbReference type="ARBA" id="ARBA00022692"/>
    </source>
</evidence>
<dbReference type="GO" id="GO:0015031">
    <property type="term" value="P:protein transport"/>
    <property type="evidence" value="ECO:0007669"/>
    <property type="project" value="InterPro"/>
</dbReference>
<dbReference type="InterPro" id="IPR010129">
    <property type="entry name" value="T1SS_HlyD"/>
</dbReference>
<evidence type="ECO:0000259" key="10">
    <source>
        <dbReference type="Pfam" id="PF26002"/>
    </source>
</evidence>
<dbReference type="SUPFAM" id="SSF56954">
    <property type="entry name" value="Outer membrane efflux proteins (OEP)"/>
    <property type="match status" value="1"/>
</dbReference>
<evidence type="ECO:0000313" key="11">
    <source>
        <dbReference type="EMBL" id="OCH21214.1"/>
    </source>
</evidence>
<evidence type="ECO:0000256" key="8">
    <source>
        <dbReference type="ARBA" id="ARBA00023136"/>
    </source>
</evidence>
<accession>A0A1B9NYY1</accession>